<feature type="compositionally biased region" description="Polar residues" evidence="3">
    <location>
        <begin position="252"/>
        <end position="266"/>
    </location>
</feature>
<feature type="compositionally biased region" description="Polar residues" evidence="3">
    <location>
        <begin position="116"/>
        <end position="130"/>
    </location>
</feature>
<proteinExistence type="predicted"/>
<feature type="region of interest" description="Disordered" evidence="3">
    <location>
        <begin position="61"/>
        <end position="132"/>
    </location>
</feature>
<protein>
    <recommendedName>
        <fullName evidence="6">Transcription factor domain-containing protein</fullName>
    </recommendedName>
</protein>
<dbReference type="STRING" id="41688.A0A2N3N2J6"/>
<keyword evidence="5" id="KW-1185">Reference proteome</keyword>
<dbReference type="InParanoid" id="A0A2N3N2J6"/>
<evidence type="ECO:0000256" key="3">
    <source>
        <dbReference type="SAM" id="MobiDB-lite"/>
    </source>
</evidence>
<dbReference type="GO" id="GO:0003700">
    <property type="term" value="F:DNA-binding transcription factor activity"/>
    <property type="evidence" value="ECO:0007669"/>
    <property type="project" value="TreeGrafter"/>
</dbReference>
<evidence type="ECO:0000313" key="5">
    <source>
        <dbReference type="Proteomes" id="UP000233524"/>
    </source>
</evidence>
<evidence type="ECO:0000313" key="4">
    <source>
        <dbReference type="EMBL" id="PKS06651.1"/>
    </source>
</evidence>
<dbReference type="GO" id="GO:0000976">
    <property type="term" value="F:transcription cis-regulatory region binding"/>
    <property type="evidence" value="ECO:0007669"/>
    <property type="project" value="TreeGrafter"/>
</dbReference>
<dbReference type="Pfam" id="PF11951">
    <property type="entry name" value="Fungal_trans_2"/>
    <property type="match status" value="1"/>
</dbReference>
<feature type="compositionally biased region" description="Polar residues" evidence="3">
    <location>
        <begin position="97"/>
        <end position="109"/>
    </location>
</feature>
<dbReference type="AlphaFoldDB" id="A0A2N3N2J6"/>
<dbReference type="InterPro" id="IPR021858">
    <property type="entry name" value="Fun_TF"/>
</dbReference>
<dbReference type="EMBL" id="NLAX01001034">
    <property type="protein sequence ID" value="PKS06651.1"/>
    <property type="molecule type" value="Genomic_DNA"/>
</dbReference>
<dbReference type="OrthoDB" id="5229455at2759"/>
<gene>
    <name evidence="4" type="ORF">jhhlp_007401</name>
</gene>
<dbReference type="PANTHER" id="PTHR37534:SF43">
    <property type="entry name" value="FINGER DOMAIN PROTEIN, PUTATIVE (AFU_ORTHOLOGUE AFUA_1G01850)-RELATED"/>
    <property type="match status" value="1"/>
</dbReference>
<name>A0A2N3N2J6_9PEZI</name>
<evidence type="ECO:0000256" key="1">
    <source>
        <dbReference type="ARBA" id="ARBA00004123"/>
    </source>
</evidence>
<dbReference type="GO" id="GO:0045944">
    <property type="term" value="P:positive regulation of transcription by RNA polymerase II"/>
    <property type="evidence" value="ECO:0007669"/>
    <property type="project" value="TreeGrafter"/>
</dbReference>
<feature type="region of interest" description="Disordered" evidence="3">
    <location>
        <begin position="233"/>
        <end position="269"/>
    </location>
</feature>
<dbReference type="VEuPathDB" id="FungiDB:jhhlp_007401"/>
<evidence type="ECO:0008006" key="6">
    <source>
        <dbReference type="Google" id="ProtNLM"/>
    </source>
</evidence>
<feature type="region of interest" description="Disordered" evidence="3">
    <location>
        <begin position="326"/>
        <end position="354"/>
    </location>
</feature>
<dbReference type="Proteomes" id="UP000233524">
    <property type="component" value="Unassembled WGS sequence"/>
</dbReference>
<reference evidence="4 5" key="1">
    <citation type="journal article" date="2017" name="G3 (Bethesda)">
        <title>First Draft Genome Sequence of the Pathogenic Fungus Lomentospora prolificans (Formerly Scedosporium prolificans).</title>
        <authorList>
            <person name="Luo R."/>
            <person name="Zimin A."/>
            <person name="Workman R."/>
            <person name="Fan Y."/>
            <person name="Pertea G."/>
            <person name="Grossman N."/>
            <person name="Wear M.P."/>
            <person name="Jia B."/>
            <person name="Miller H."/>
            <person name="Casadevall A."/>
            <person name="Timp W."/>
            <person name="Zhang S.X."/>
            <person name="Salzberg S.L."/>
        </authorList>
    </citation>
    <scope>NUCLEOTIDE SEQUENCE [LARGE SCALE GENOMIC DNA]</scope>
    <source>
        <strain evidence="4 5">JHH-5317</strain>
    </source>
</reference>
<organism evidence="4 5">
    <name type="scientific">Lomentospora prolificans</name>
    <dbReference type="NCBI Taxonomy" id="41688"/>
    <lineage>
        <taxon>Eukaryota</taxon>
        <taxon>Fungi</taxon>
        <taxon>Dikarya</taxon>
        <taxon>Ascomycota</taxon>
        <taxon>Pezizomycotina</taxon>
        <taxon>Sordariomycetes</taxon>
        <taxon>Hypocreomycetidae</taxon>
        <taxon>Microascales</taxon>
        <taxon>Microascaceae</taxon>
        <taxon>Lomentospora</taxon>
    </lineage>
</organism>
<sequence>MWRGETLLRQKAGHPCDYSIRLNWDGRRTKRASYDGTGDGQLSSPTRGHRPFTIINQTFATKPGPQIPLQQRRRLSGESWHESQVVLNSAHDGGDVSHQQRPASPSNQVFPERDSMQLSPKSTASSGNTAQEKDHILSAMLDPGTRRKEPHDFNTHHFIPIPEPALAGPSPPRDYDHAIPLFRQPQNAAGAIVDPLGVVPALPTTGNGFPPPGDEGNTPLFLRFHPLANLGMPASPLTPMTPSSYSDDDPRTSVSMNTQSTQSNPASPDIRRLTVNSLLSGPPGPIYHPSEGGVFAHNTAVPGVGLAFECDLDFSENARFYGYDLGKRDEDLPRNDDRKAIASTPPTPQTPQDHLHDIPHSAGHTGVAEAYTFEPRYGDRPNRKGATSSGGYYKEPVAIKIPRSLEPLPQKLQENPMNLLHHFLNHTARVLMPYDDQQSNPFRIILPQMAVKNDHLMSLLLAYSASHRARLLQQKEPEMRMALWVQDIFPALREALSDDSRIISNTSLATAIMLASLEIISPKAFGYAIPWQEHLNLARDLMRKRFAGPSVPKITHSSSQEDQVCSFLWSWFTYLDVLGGLSGGPRKSDSSLTLPFTCVDDLDEIDCIMGFTTRCVRLLAETADLARLSDSQRIRPGNTINPAWRPSPETIQRAHNLEMALLDSVTRGSRPCKHIPPENVDGRDGVEMTATNEAFHWAGITQLHRRALGKPSSHPDVQMPVVKIMECLSRIRKGGTAEVGILFPMFTAGCETLDKRHKDQILDRFRNVEKNGMTQIRKARELMVKVWTEDQPWETMLKNEFIG</sequence>
<comment type="caution">
    <text evidence="4">The sequence shown here is derived from an EMBL/GenBank/DDBJ whole genome shotgun (WGS) entry which is preliminary data.</text>
</comment>
<accession>A0A2N3N2J6</accession>
<keyword evidence="2" id="KW-0539">Nucleus</keyword>
<feature type="compositionally biased region" description="Basic and acidic residues" evidence="3">
    <location>
        <begin position="326"/>
        <end position="340"/>
    </location>
</feature>
<comment type="subcellular location">
    <subcellularLocation>
        <location evidence="1">Nucleus</location>
    </subcellularLocation>
</comment>
<dbReference type="GO" id="GO:0005634">
    <property type="term" value="C:nucleus"/>
    <property type="evidence" value="ECO:0007669"/>
    <property type="project" value="UniProtKB-SubCell"/>
</dbReference>
<evidence type="ECO:0000256" key="2">
    <source>
        <dbReference type="ARBA" id="ARBA00023242"/>
    </source>
</evidence>
<dbReference type="PANTHER" id="PTHR37534">
    <property type="entry name" value="TRANSCRIPTIONAL ACTIVATOR PROTEIN UGA3"/>
    <property type="match status" value="1"/>
</dbReference>